<protein>
    <submittedName>
        <fullName evidence="1">Uncharacterized protein</fullName>
    </submittedName>
</protein>
<dbReference type="Proteomes" id="UP000829685">
    <property type="component" value="Unassembled WGS sequence"/>
</dbReference>
<dbReference type="EMBL" id="JAFIMR010000014">
    <property type="protein sequence ID" value="KAI1870156.1"/>
    <property type="molecule type" value="Genomic_DNA"/>
</dbReference>
<reference evidence="1" key="1">
    <citation type="submission" date="2021-03" db="EMBL/GenBank/DDBJ databases">
        <title>Revisited historic fungal species revealed as producer of novel bioactive compounds through whole genome sequencing and comparative genomics.</title>
        <authorList>
            <person name="Vignolle G.A."/>
            <person name="Hochenegger N."/>
            <person name="Mach R.L."/>
            <person name="Mach-Aigner A.R."/>
            <person name="Javad Rahimi M."/>
            <person name="Salim K.A."/>
            <person name="Chan C.M."/>
            <person name="Lim L.B.L."/>
            <person name="Cai F."/>
            <person name="Druzhinina I.S."/>
            <person name="U'Ren J.M."/>
            <person name="Derntl C."/>
        </authorList>
    </citation>
    <scope>NUCLEOTIDE SEQUENCE</scope>
    <source>
        <strain evidence="1">TUCIM 5799</strain>
    </source>
</reference>
<keyword evidence="2" id="KW-1185">Reference proteome</keyword>
<organism evidence="1 2">
    <name type="scientific">Neoarthrinium moseri</name>
    <dbReference type="NCBI Taxonomy" id="1658444"/>
    <lineage>
        <taxon>Eukaryota</taxon>
        <taxon>Fungi</taxon>
        <taxon>Dikarya</taxon>
        <taxon>Ascomycota</taxon>
        <taxon>Pezizomycotina</taxon>
        <taxon>Sordariomycetes</taxon>
        <taxon>Xylariomycetidae</taxon>
        <taxon>Amphisphaeriales</taxon>
        <taxon>Apiosporaceae</taxon>
        <taxon>Neoarthrinium</taxon>
    </lineage>
</organism>
<accession>A0A9Q0APN0</accession>
<proteinExistence type="predicted"/>
<evidence type="ECO:0000313" key="2">
    <source>
        <dbReference type="Proteomes" id="UP000829685"/>
    </source>
</evidence>
<gene>
    <name evidence="1" type="ORF">JX265_006326</name>
</gene>
<comment type="caution">
    <text evidence="1">The sequence shown here is derived from an EMBL/GenBank/DDBJ whole genome shotgun (WGS) entry which is preliminary data.</text>
</comment>
<sequence length="166" mass="19917">MQMPLEYHPPMSRHVLEDSPDRRLGYERTWYGALADNPKFHEWVTYHRTDRVSHSDNWFKSFWNDFMVLVRSRTLTSWKDNHWSASIPNQPVLERSHVMRDLRVPCDEFDGSTADFDCEPPELMKEPRDLHDSARDCVTFAERLQQARQRQGPEGDWVQWRVDQEN</sequence>
<dbReference type="AlphaFoldDB" id="A0A9Q0APN0"/>
<name>A0A9Q0APN0_9PEZI</name>
<evidence type="ECO:0000313" key="1">
    <source>
        <dbReference type="EMBL" id="KAI1870156.1"/>
    </source>
</evidence>